<reference evidence="3" key="1">
    <citation type="submission" date="2019-02" db="EMBL/GenBank/DDBJ databases">
        <title>Draft genome sequence of Planktothrix agardhii NIES-905.</title>
        <authorList>
            <person name="Yamaguchi H."/>
            <person name="Suzuki S."/>
            <person name="Kawachi M."/>
        </authorList>
    </citation>
    <scope>NUCLEOTIDE SEQUENCE [LARGE SCALE GENOMIC DNA]</scope>
    <source>
        <strain evidence="3">CCAP 1459/11A</strain>
    </source>
</reference>
<keyword evidence="2" id="KW-0489">Methyltransferase</keyword>
<evidence type="ECO:0000313" key="2">
    <source>
        <dbReference type="EMBL" id="GDZ94516.1"/>
    </source>
</evidence>
<dbReference type="Proteomes" id="UP000299794">
    <property type="component" value="Unassembled WGS sequence"/>
</dbReference>
<organism evidence="2 3">
    <name type="scientific">Planktothrix agardhii CCAP 1459/11A</name>
    <dbReference type="NCBI Taxonomy" id="282420"/>
    <lineage>
        <taxon>Bacteria</taxon>
        <taxon>Bacillati</taxon>
        <taxon>Cyanobacteriota</taxon>
        <taxon>Cyanophyceae</taxon>
        <taxon>Oscillatoriophycideae</taxon>
        <taxon>Oscillatoriales</taxon>
        <taxon>Microcoleaceae</taxon>
        <taxon>Planktothrix</taxon>
    </lineage>
</organism>
<sequence length="343" mass="40975">MGDSFIIEEKLNVLKKRLDNFISNEISEDLLNREYGLGKNYAQWILENKPNIKLDDNKYTKFSYRPFDDKYTYFDNKLIWRWRVDVMQHFIKGENVGIDLCRQLVSDSYSHIFVTNKIVDDSFVSNKSRERGYVFPLYLYPDNHEQQIILSTAKRTPNLNTDIIKQIAEKLGLTFTNEKETTENTFAPIDILDYIYAVLHSPNYREKYKEFLKIDFPRVPYPKDQNTFWQLVKLGEEIRQIHLLESPIVEKYITQYPIDGDNIVTKPKYQDGKVYINNTQYFNHVPEIAWNFYIGGYQPAQKWLKDRKDRKLEIEDIFHYQKIIVALTETDRLMKEIDKIAIE</sequence>
<comment type="caution">
    <text evidence="2">The sequence shown here is derived from an EMBL/GenBank/DDBJ whole genome shotgun (WGS) entry which is preliminary data.</text>
</comment>
<gene>
    <name evidence="2" type="ORF">PA905_24720</name>
</gene>
<evidence type="ECO:0000313" key="3">
    <source>
        <dbReference type="Proteomes" id="UP000299794"/>
    </source>
</evidence>
<keyword evidence="2" id="KW-0808">Transferase</keyword>
<dbReference type="InterPro" id="IPR041635">
    <property type="entry name" value="Type_ISP_LLaBIII_C"/>
</dbReference>
<protein>
    <submittedName>
        <fullName evidence="2">Adenine specific DNA methyltransferase</fullName>
    </submittedName>
</protein>
<dbReference type="GO" id="GO:0008168">
    <property type="term" value="F:methyltransferase activity"/>
    <property type="evidence" value="ECO:0007669"/>
    <property type="project" value="UniProtKB-KW"/>
</dbReference>
<feature type="domain" description="Type ISP restriction-modification enzyme LLaBIII C-terminal specificity" evidence="1">
    <location>
        <begin position="3"/>
        <end position="336"/>
    </location>
</feature>
<dbReference type="GO" id="GO:0032259">
    <property type="term" value="P:methylation"/>
    <property type="evidence" value="ECO:0007669"/>
    <property type="project" value="UniProtKB-KW"/>
</dbReference>
<dbReference type="EMBL" id="BJCD01000044">
    <property type="protein sequence ID" value="GDZ94516.1"/>
    <property type="molecule type" value="Genomic_DNA"/>
</dbReference>
<proteinExistence type="predicted"/>
<evidence type="ECO:0000259" key="1">
    <source>
        <dbReference type="Pfam" id="PF18135"/>
    </source>
</evidence>
<dbReference type="AlphaFoldDB" id="A0A4P5ZEK8"/>
<dbReference type="Pfam" id="PF18135">
    <property type="entry name" value="Type_ISP_C"/>
    <property type="match status" value="1"/>
</dbReference>
<name>A0A4P5ZEK8_PLAAG</name>
<accession>A0A4P5ZEK8</accession>